<feature type="binding site" evidence="10">
    <location>
        <position position="19"/>
    </location>
    <ligand>
        <name>a divalent metal cation</name>
        <dbReference type="ChEBI" id="CHEBI:60240"/>
    </ligand>
</feature>
<dbReference type="EMBL" id="JFAD01000020">
    <property type="protein sequence ID" value="EXU61090.1"/>
    <property type="molecule type" value="Genomic_DNA"/>
</dbReference>
<dbReference type="Proteomes" id="UP000020977">
    <property type="component" value="Unassembled WGS sequence"/>
</dbReference>
<dbReference type="STRING" id="1188239.MOVI_3930"/>
<evidence type="ECO:0000256" key="2">
    <source>
        <dbReference type="ARBA" id="ARBA00004065"/>
    </source>
</evidence>
<organism evidence="13 14">
    <name type="scientific">Mesomycoplasma ovipneumoniae 14811</name>
    <dbReference type="NCBI Taxonomy" id="1188239"/>
    <lineage>
        <taxon>Bacteria</taxon>
        <taxon>Bacillati</taxon>
        <taxon>Mycoplasmatota</taxon>
        <taxon>Mycoplasmoidales</taxon>
        <taxon>Metamycoplasmataceae</taxon>
        <taxon>Mesomycoplasma</taxon>
    </lineage>
</organism>
<dbReference type="SUPFAM" id="SSF53098">
    <property type="entry name" value="Ribonuclease H-like"/>
    <property type="match status" value="1"/>
</dbReference>
<dbReference type="EC" id="3.1.26.4" evidence="11"/>
<dbReference type="Gene3D" id="3.30.420.10">
    <property type="entry name" value="Ribonuclease H-like superfamily/Ribonuclease H"/>
    <property type="match status" value="1"/>
</dbReference>
<dbReference type="GO" id="GO:0032299">
    <property type="term" value="C:ribonuclease H2 complex"/>
    <property type="evidence" value="ECO:0007669"/>
    <property type="project" value="TreeGrafter"/>
</dbReference>
<evidence type="ECO:0000256" key="8">
    <source>
        <dbReference type="ARBA" id="ARBA00022759"/>
    </source>
</evidence>
<dbReference type="RefSeq" id="WP_044284232.1">
    <property type="nucleotide sequence ID" value="NZ_JFAD01000020.1"/>
</dbReference>
<dbReference type="GO" id="GO:0043137">
    <property type="term" value="P:DNA replication, removal of RNA primer"/>
    <property type="evidence" value="ECO:0007669"/>
    <property type="project" value="TreeGrafter"/>
</dbReference>
<dbReference type="GO" id="GO:0005737">
    <property type="term" value="C:cytoplasm"/>
    <property type="evidence" value="ECO:0007669"/>
    <property type="project" value="UniProtKB-SubCell"/>
</dbReference>
<dbReference type="PROSITE" id="PS51975">
    <property type="entry name" value="RNASE_H_2"/>
    <property type="match status" value="1"/>
</dbReference>
<dbReference type="eggNOG" id="COG1039">
    <property type="taxonomic scope" value="Bacteria"/>
</dbReference>
<comment type="similarity">
    <text evidence="4">Belongs to the RNase HII family. RnhC subfamily.</text>
</comment>
<dbReference type="InterPro" id="IPR012337">
    <property type="entry name" value="RNaseH-like_sf"/>
</dbReference>
<dbReference type="CDD" id="cd06590">
    <property type="entry name" value="RNase_HII_bacteria_HIII_like"/>
    <property type="match status" value="1"/>
</dbReference>
<gene>
    <name evidence="13" type="primary">rnhB</name>
    <name evidence="13" type="ORF">MOVI_3930</name>
</gene>
<name>A0A014MHR2_9BACT</name>
<keyword evidence="9 10" id="KW-0378">Hydrolase</keyword>
<evidence type="ECO:0000256" key="5">
    <source>
        <dbReference type="ARBA" id="ARBA00022490"/>
    </source>
</evidence>
<evidence type="ECO:0000256" key="11">
    <source>
        <dbReference type="RuleBase" id="RU003515"/>
    </source>
</evidence>
<evidence type="ECO:0000256" key="4">
    <source>
        <dbReference type="ARBA" id="ARBA00008378"/>
    </source>
</evidence>
<keyword evidence="7 10" id="KW-0479">Metal-binding</keyword>
<comment type="caution">
    <text evidence="13">The sequence shown here is derived from an EMBL/GenBank/DDBJ whole genome shotgun (WGS) entry which is preliminary data.</text>
</comment>
<dbReference type="GO" id="GO:0003723">
    <property type="term" value="F:RNA binding"/>
    <property type="evidence" value="ECO:0007669"/>
    <property type="project" value="UniProtKB-UniRule"/>
</dbReference>
<evidence type="ECO:0000256" key="6">
    <source>
        <dbReference type="ARBA" id="ARBA00022722"/>
    </source>
</evidence>
<dbReference type="PANTHER" id="PTHR10954:SF23">
    <property type="entry name" value="RIBONUCLEASE"/>
    <property type="match status" value="1"/>
</dbReference>
<comment type="subcellular location">
    <subcellularLocation>
        <location evidence="3">Cytoplasm</location>
    </subcellularLocation>
</comment>
<keyword evidence="5" id="KW-0963">Cytoplasm</keyword>
<evidence type="ECO:0000256" key="7">
    <source>
        <dbReference type="ARBA" id="ARBA00022723"/>
    </source>
</evidence>
<dbReference type="InterPro" id="IPR024567">
    <property type="entry name" value="RNase_HII/HIII_dom"/>
</dbReference>
<evidence type="ECO:0000256" key="10">
    <source>
        <dbReference type="PROSITE-ProRule" id="PRU01319"/>
    </source>
</evidence>
<evidence type="ECO:0000256" key="9">
    <source>
        <dbReference type="ARBA" id="ARBA00022801"/>
    </source>
</evidence>
<keyword evidence="6 10" id="KW-0540">Nuclease</keyword>
<dbReference type="AlphaFoldDB" id="A0A014MHR2"/>
<feature type="binding site" evidence="10">
    <location>
        <position position="20"/>
    </location>
    <ligand>
        <name>a divalent metal cation</name>
        <dbReference type="ChEBI" id="CHEBI:60240"/>
    </ligand>
</feature>
<keyword evidence="8 10" id="KW-0255">Endonuclease</keyword>
<dbReference type="PANTHER" id="PTHR10954">
    <property type="entry name" value="RIBONUCLEASE H2 SUBUNIT A"/>
    <property type="match status" value="1"/>
</dbReference>
<reference evidence="13 14" key="1">
    <citation type="submission" date="2014-03" db="EMBL/GenBank/DDBJ databases">
        <title>Genome sequence of Mycoplasma ovipneumoniae strain 14811.</title>
        <authorList>
            <person name="Sirand-Pugnet P."/>
            <person name="Breton M."/>
            <person name="Dordet-Frisoni E."/>
            <person name="Baranowski E."/>
            <person name="Barre A."/>
            <person name="Couture C."/>
            <person name="Dupuy V."/>
            <person name="Gaurivaud P."/>
            <person name="Jacob D."/>
            <person name="Lemaitre C."/>
            <person name="Manso-Silvan L."/>
            <person name="Nikolski M."/>
            <person name="Nouvel L.-X."/>
            <person name="Poumarat F."/>
            <person name="Tardy F."/>
            <person name="Thebault P."/>
            <person name="Theil S."/>
            <person name="Citti C."/>
            <person name="Thiaucourt F."/>
            <person name="Blanchard A."/>
        </authorList>
    </citation>
    <scope>NUCLEOTIDE SEQUENCE [LARGE SCALE GENOMIC DNA]</scope>
    <source>
        <strain evidence="13 14">14811</strain>
    </source>
</reference>
<comment type="function">
    <text evidence="2 11">Endonuclease that specifically degrades the RNA of RNA-DNA hybrids.</text>
</comment>
<protein>
    <recommendedName>
        <fullName evidence="11">Ribonuclease</fullName>
        <ecNumber evidence="11">3.1.26.4</ecNumber>
    </recommendedName>
</protein>
<evidence type="ECO:0000256" key="1">
    <source>
        <dbReference type="ARBA" id="ARBA00000077"/>
    </source>
</evidence>
<evidence type="ECO:0000256" key="3">
    <source>
        <dbReference type="ARBA" id="ARBA00004496"/>
    </source>
</evidence>
<feature type="domain" description="RNase H type-2" evidence="12">
    <location>
        <begin position="13"/>
        <end position="240"/>
    </location>
</feature>
<proteinExistence type="inferred from homology"/>
<dbReference type="GO" id="GO:0006298">
    <property type="term" value="P:mismatch repair"/>
    <property type="evidence" value="ECO:0007669"/>
    <property type="project" value="TreeGrafter"/>
</dbReference>
<evidence type="ECO:0000313" key="14">
    <source>
        <dbReference type="Proteomes" id="UP000020977"/>
    </source>
</evidence>
<dbReference type="GO" id="GO:0046872">
    <property type="term" value="F:metal ion binding"/>
    <property type="evidence" value="ECO:0007669"/>
    <property type="project" value="UniProtKB-KW"/>
</dbReference>
<comment type="catalytic activity">
    <reaction evidence="1 10 11">
        <text>Endonucleolytic cleavage to 5'-phosphomonoester.</text>
        <dbReference type="EC" id="3.1.26.4"/>
    </reaction>
</comment>
<evidence type="ECO:0000259" key="12">
    <source>
        <dbReference type="PROSITE" id="PS51975"/>
    </source>
</evidence>
<dbReference type="InterPro" id="IPR036397">
    <property type="entry name" value="RNaseH_sf"/>
</dbReference>
<accession>A0A014MHR2</accession>
<sequence>MILFKPELYQVDDLVIGCDEVGVGEYFTNLTVCCAVFRQSEIEGQLIEKIVDSKLLNEKKISELFEILDQKITYKFISLEMKDYNDLIQKGLNSHEIKAFLYFKVLRELVLIFKDVPIDKIFIDGFVSSQKFSQYFAKISKFFNIEPWNFEKYPLILEKKADTKIKQVGAASIIAKHALSQKFNKRQEKWKAIFPAGSNQIEKIVNFCLEQIQKHGTIFLEENVKLHFSITDKVYTKLKEKNGKNS</sequence>
<evidence type="ECO:0000313" key="13">
    <source>
        <dbReference type="EMBL" id="EXU61090.1"/>
    </source>
</evidence>
<feature type="binding site" evidence="10">
    <location>
        <position position="124"/>
    </location>
    <ligand>
        <name>a divalent metal cation</name>
        <dbReference type="ChEBI" id="CHEBI:60240"/>
    </ligand>
</feature>
<comment type="cofactor">
    <cofactor evidence="10">
        <name>Mn(2+)</name>
        <dbReference type="ChEBI" id="CHEBI:29035"/>
    </cofactor>
    <cofactor evidence="10">
        <name>Mg(2+)</name>
        <dbReference type="ChEBI" id="CHEBI:18420"/>
    </cofactor>
    <text evidence="10">Manganese or magnesium. Binds 1 divalent metal ion per monomer in the absence of substrate. May bind a second metal ion after substrate binding.</text>
</comment>
<dbReference type="Pfam" id="PF01351">
    <property type="entry name" value="RNase_HII"/>
    <property type="match status" value="1"/>
</dbReference>
<dbReference type="InterPro" id="IPR001352">
    <property type="entry name" value="RNase_HII/HIII"/>
</dbReference>
<dbReference type="GO" id="GO:0004523">
    <property type="term" value="F:RNA-DNA hybrid ribonuclease activity"/>
    <property type="evidence" value="ECO:0007669"/>
    <property type="project" value="UniProtKB-UniRule"/>
</dbReference>